<dbReference type="GO" id="GO:0005737">
    <property type="term" value="C:cytoplasm"/>
    <property type="evidence" value="ECO:0007669"/>
    <property type="project" value="TreeGrafter"/>
</dbReference>
<comment type="similarity">
    <text evidence="1">Belongs to the SHQ1 family.</text>
</comment>
<dbReference type="InterPro" id="IPR008978">
    <property type="entry name" value="HSP20-like_chaperone"/>
</dbReference>
<dbReference type="InterPro" id="IPR007009">
    <property type="entry name" value="Shq1_C"/>
</dbReference>
<dbReference type="EMBL" id="JANTQA010000008">
    <property type="protein sequence ID" value="KAJ3452263.1"/>
    <property type="molecule type" value="Genomic_DNA"/>
</dbReference>
<dbReference type="SUPFAM" id="SSF49764">
    <property type="entry name" value="HSP20-like chaperones"/>
    <property type="match status" value="1"/>
</dbReference>
<sequence>MTTPKFTLSQEPDTITINIQIPFVKNDDLDYLITEKEFYLKVTPYYLKLEFPSEISNSNEQITYDEKTESVNVLLHKQTKGKYFENLEQLKAKTEEINITDSQKDFNFTKNQLPKEKKVKKEEEKEKEKATKKENEKENEKEKEKEKEKEEGGINSLVQKVDKLKIKEKTYRYGFNDLYTNAFELFHSVLDQIIEIPDPKNVSPKERSKRSFTILENKFDPEHYMADYAMEDNLIDYIEYLPFWYPKQEEKKENKQKTFALSEKEQKSLSKLPTKKYNIIQQHTTLLGLVDLLFCYSYDNRINLGDDNPESSWTISKLSPTLSCLENFTSLKELLIKCIKRSISYPLYRNWKLSEKIIQDVKQIIKSGKMMIVKCLLDLKNIFDLTTNRYIFSKIFINDYCTWVNQLENEDLFQNILEELNELKLNQNDIGWKLNKLEEIVKIVKLEQKNNNK</sequence>
<name>A0AAV8AEE3_9EUKA</name>
<reference evidence="4" key="1">
    <citation type="submission" date="2022-08" db="EMBL/GenBank/DDBJ databases">
        <title>Novel sulphate-reducing endosymbionts in the free-living metamonad Anaeramoeba.</title>
        <authorList>
            <person name="Jerlstrom-Hultqvist J."/>
            <person name="Cepicka I."/>
            <person name="Gallot-Lavallee L."/>
            <person name="Salas-Leiva D."/>
            <person name="Curtis B.A."/>
            <person name="Zahonova K."/>
            <person name="Pipaliya S."/>
            <person name="Dacks J."/>
            <person name="Roger A.J."/>
        </authorList>
    </citation>
    <scope>NUCLEOTIDE SEQUENCE</scope>
    <source>
        <strain evidence="4">Busselton2</strain>
    </source>
</reference>
<organism evidence="4 5">
    <name type="scientific">Anaeramoeba flamelloides</name>
    <dbReference type="NCBI Taxonomy" id="1746091"/>
    <lineage>
        <taxon>Eukaryota</taxon>
        <taxon>Metamonada</taxon>
        <taxon>Anaeramoebidae</taxon>
        <taxon>Anaeramoeba</taxon>
    </lineage>
</organism>
<dbReference type="InterPro" id="IPR039742">
    <property type="entry name" value="Shq1"/>
</dbReference>
<comment type="caution">
    <text evidence="4">The sequence shown here is derived from an EMBL/GenBank/DDBJ whole genome shotgun (WGS) entry which is preliminary data.</text>
</comment>
<dbReference type="PROSITE" id="PS51203">
    <property type="entry name" value="CS"/>
    <property type="match status" value="1"/>
</dbReference>
<dbReference type="InterPro" id="IPR048696">
    <property type="entry name" value="SHQ1-like_CS"/>
</dbReference>
<evidence type="ECO:0000313" key="4">
    <source>
        <dbReference type="EMBL" id="KAJ3452263.1"/>
    </source>
</evidence>
<dbReference type="GO" id="GO:0051082">
    <property type="term" value="F:unfolded protein binding"/>
    <property type="evidence" value="ECO:0007669"/>
    <property type="project" value="TreeGrafter"/>
</dbReference>
<dbReference type="Pfam" id="PF21413">
    <property type="entry name" value="SHQ1-like_CS"/>
    <property type="match status" value="1"/>
</dbReference>
<feature type="compositionally biased region" description="Basic and acidic residues" evidence="2">
    <location>
        <begin position="113"/>
        <end position="152"/>
    </location>
</feature>
<evidence type="ECO:0000313" key="5">
    <source>
        <dbReference type="Proteomes" id="UP001146793"/>
    </source>
</evidence>
<dbReference type="Gene3D" id="2.60.40.790">
    <property type="match status" value="1"/>
</dbReference>
<evidence type="ECO:0000259" key="3">
    <source>
        <dbReference type="PROSITE" id="PS51203"/>
    </source>
</evidence>
<protein>
    <recommendedName>
        <fullName evidence="3">CS domain-containing protein</fullName>
    </recommendedName>
</protein>
<evidence type="ECO:0000256" key="1">
    <source>
        <dbReference type="ARBA" id="ARBA00005607"/>
    </source>
</evidence>
<dbReference type="Pfam" id="PF04925">
    <property type="entry name" value="SHQ1"/>
    <property type="match status" value="1"/>
</dbReference>
<dbReference type="AlphaFoldDB" id="A0AAV8AEE3"/>
<proteinExistence type="inferred from homology"/>
<evidence type="ECO:0000256" key="2">
    <source>
        <dbReference type="SAM" id="MobiDB-lite"/>
    </source>
</evidence>
<dbReference type="PANTHER" id="PTHR12967">
    <property type="entry name" value="PROTEIN SHQ1 HOMOLOG"/>
    <property type="match status" value="1"/>
</dbReference>
<dbReference type="InterPro" id="IPR007052">
    <property type="entry name" value="CS_dom"/>
</dbReference>
<accession>A0AAV8AEE3</accession>
<feature type="region of interest" description="Disordered" evidence="2">
    <location>
        <begin position="111"/>
        <end position="152"/>
    </location>
</feature>
<gene>
    <name evidence="4" type="ORF">M0812_04027</name>
</gene>
<dbReference type="Proteomes" id="UP001146793">
    <property type="component" value="Unassembled WGS sequence"/>
</dbReference>
<dbReference type="GO" id="GO:0005654">
    <property type="term" value="C:nucleoplasm"/>
    <property type="evidence" value="ECO:0007669"/>
    <property type="project" value="TreeGrafter"/>
</dbReference>
<dbReference type="GO" id="GO:0000493">
    <property type="term" value="P:box H/ACA snoRNP assembly"/>
    <property type="evidence" value="ECO:0007669"/>
    <property type="project" value="InterPro"/>
</dbReference>
<feature type="domain" description="CS" evidence="3">
    <location>
        <begin position="1"/>
        <end position="88"/>
    </location>
</feature>
<dbReference type="PANTHER" id="PTHR12967:SF0">
    <property type="entry name" value="PROTEIN SHQ1 HOMOLOG"/>
    <property type="match status" value="1"/>
</dbReference>